<gene>
    <name evidence="1" type="ORF">NCTC11179_01620</name>
</gene>
<dbReference type="Pfam" id="PF09365">
    <property type="entry name" value="DUF2461"/>
    <property type="match status" value="1"/>
</dbReference>
<reference evidence="1 2" key="1">
    <citation type="submission" date="2018-06" db="EMBL/GenBank/DDBJ databases">
        <authorList>
            <consortium name="Pathogen Informatics"/>
            <person name="Doyle S."/>
        </authorList>
    </citation>
    <scope>NUCLEOTIDE SEQUENCE [LARGE SCALE GENOMIC DNA]</scope>
    <source>
        <strain evidence="1 2">NCTC11179</strain>
    </source>
</reference>
<dbReference type="Proteomes" id="UP000255024">
    <property type="component" value="Unassembled WGS sequence"/>
</dbReference>
<dbReference type="PIRSF" id="PIRSF028451">
    <property type="entry name" value="UCP028451"/>
    <property type="match status" value="1"/>
</dbReference>
<protein>
    <recommendedName>
        <fullName evidence="3">TIGR02453 family protein</fullName>
    </recommendedName>
</protein>
<evidence type="ECO:0008006" key="3">
    <source>
        <dbReference type="Google" id="ProtNLM"/>
    </source>
</evidence>
<dbReference type="PANTHER" id="PTHR36452:SF1">
    <property type="entry name" value="DUF2461 DOMAIN-CONTAINING PROTEIN"/>
    <property type="match status" value="1"/>
</dbReference>
<keyword evidence="2" id="KW-1185">Reference proteome</keyword>
<dbReference type="NCBIfam" id="TIGR02453">
    <property type="entry name" value="TIGR02453 family protein"/>
    <property type="match status" value="1"/>
</dbReference>
<organism evidence="1 2">
    <name type="scientific">Myroides odoratus</name>
    <name type="common">Flavobacterium odoratum</name>
    <dbReference type="NCBI Taxonomy" id="256"/>
    <lineage>
        <taxon>Bacteria</taxon>
        <taxon>Pseudomonadati</taxon>
        <taxon>Bacteroidota</taxon>
        <taxon>Flavobacteriia</taxon>
        <taxon>Flavobacteriales</taxon>
        <taxon>Flavobacteriaceae</taxon>
        <taxon>Myroides</taxon>
    </lineage>
</organism>
<evidence type="ECO:0000313" key="1">
    <source>
        <dbReference type="EMBL" id="STZ28080.1"/>
    </source>
</evidence>
<evidence type="ECO:0000313" key="2">
    <source>
        <dbReference type="Proteomes" id="UP000255024"/>
    </source>
</evidence>
<name>A0A378RQX1_MYROD</name>
<dbReference type="PANTHER" id="PTHR36452">
    <property type="entry name" value="CHROMOSOME 12, WHOLE GENOME SHOTGUN SEQUENCE"/>
    <property type="match status" value="1"/>
</dbReference>
<dbReference type="AlphaFoldDB" id="A0A378RQX1"/>
<dbReference type="RefSeq" id="WP_115090904.1">
    <property type="nucleotide sequence ID" value="NZ_CP068107.1"/>
</dbReference>
<dbReference type="InterPro" id="IPR015996">
    <property type="entry name" value="UCP028451"/>
</dbReference>
<sequence>MNHLKQEHFALLEEIAKNNNKPWFTENKPRIDADFTEVKSFFKSVFDEMAAVDEVELFHVHRLYRDVRFSKDKTPYKTYFGLHIGRKKPLLRGGYYLNVEPGKSFVGGGFWEPNKDDLLRIRKEIALDDSELREIITNPVFVQAFGGLVGEELKTTPKGFDKEHPAIDLLRKKQFLVMRSFTDEEMIQPGFIKEVIQTFEAMKPFFDYMSEVLTTDVNGVSLYD</sequence>
<dbReference type="InterPro" id="IPR012808">
    <property type="entry name" value="CHP02453"/>
</dbReference>
<accession>A0A378RQX1</accession>
<dbReference type="EMBL" id="UGQL01000001">
    <property type="protein sequence ID" value="STZ28080.1"/>
    <property type="molecule type" value="Genomic_DNA"/>
</dbReference>
<proteinExistence type="predicted"/>